<proteinExistence type="predicted"/>
<dbReference type="InterPro" id="IPR051599">
    <property type="entry name" value="Cell_Envelope_Assoc"/>
</dbReference>
<dbReference type="Proteomes" id="UP000187172">
    <property type="component" value="Unassembled WGS sequence"/>
</dbReference>
<comment type="caution">
    <text evidence="2">The sequence shown here is derived from an EMBL/GenBank/DDBJ whole genome shotgun (WGS) entry which is preliminary data.</text>
</comment>
<evidence type="ECO:0000313" key="3">
    <source>
        <dbReference type="Proteomes" id="UP000187172"/>
    </source>
</evidence>
<feature type="domain" description="DUF218" evidence="1">
    <location>
        <begin position="32"/>
        <end position="154"/>
    </location>
</feature>
<dbReference type="Pfam" id="PF02698">
    <property type="entry name" value="DUF218"/>
    <property type="match status" value="1"/>
</dbReference>
<sequence length="202" mass="22530">MMISECNPGQLSHEQITALLYKGISDDGRPGDCIFVFGSNKGAKYRVPAAVQLYKDGRAPMILFSGGTIWKGQPLPEALMMKERAVELGVPAGQILVEQESRHTKENVLASLLVLDRAIPLHGIRRILIVTSAYHMRRAYLTLKTYMPSWIEYSMCAAEDASTREDNWWLTPEGFNRASNEAGKLVRYVQNGIIADDMLDLG</sequence>
<evidence type="ECO:0000313" key="2">
    <source>
        <dbReference type="EMBL" id="OMF48879.1"/>
    </source>
</evidence>
<dbReference type="CDD" id="cd06259">
    <property type="entry name" value="YdcF-like"/>
    <property type="match status" value="1"/>
</dbReference>
<dbReference type="Gene3D" id="3.40.50.620">
    <property type="entry name" value="HUPs"/>
    <property type="match status" value="1"/>
</dbReference>
<dbReference type="InterPro" id="IPR014729">
    <property type="entry name" value="Rossmann-like_a/b/a_fold"/>
</dbReference>
<dbReference type="EMBL" id="MRTP01000015">
    <property type="protein sequence ID" value="OMF48879.1"/>
    <property type="molecule type" value="Genomic_DNA"/>
</dbReference>
<dbReference type="GO" id="GO:0005886">
    <property type="term" value="C:plasma membrane"/>
    <property type="evidence" value="ECO:0007669"/>
    <property type="project" value="TreeGrafter"/>
</dbReference>
<dbReference type="PANTHER" id="PTHR30336">
    <property type="entry name" value="INNER MEMBRANE PROTEIN, PROBABLE PERMEASE"/>
    <property type="match status" value="1"/>
</dbReference>
<reference evidence="2 3" key="1">
    <citation type="submission" date="2016-11" db="EMBL/GenBank/DDBJ databases">
        <title>Paenibacillus species isolates.</title>
        <authorList>
            <person name="Beno S.M."/>
        </authorList>
    </citation>
    <scope>NUCLEOTIDE SEQUENCE [LARGE SCALE GENOMIC DNA]</scope>
    <source>
        <strain evidence="2 3">FSL R5-0378</strain>
    </source>
</reference>
<dbReference type="PANTHER" id="PTHR30336:SF4">
    <property type="entry name" value="ENVELOPE BIOGENESIS FACTOR ELYC"/>
    <property type="match status" value="1"/>
</dbReference>
<dbReference type="STRING" id="297318.BK138_30340"/>
<accession>A0A1R1EAN6</accession>
<dbReference type="GO" id="GO:0000270">
    <property type="term" value="P:peptidoglycan metabolic process"/>
    <property type="evidence" value="ECO:0007669"/>
    <property type="project" value="TreeGrafter"/>
</dbReference>
<name>A0A1R1EAN6_9BACL</name>
<gene>
    <name evidence="2" type="ORF">BK138_30340</name>
</gene>
<evidence type="ECO:0000259" key="1">
    <source>
        <dbReference type="Pfam" id="PF02698"/>
    </source>
</evidence>
<dbReference type="InterPro" id="IPR003848">
    <property type="entry name" value="DUF218"/>
</dbReference>
<organism evidence="2 3">
    <name type="scientific">Paenibacillus rhizosphaerae</name>
    <dbReference type="NCBI Taxonomy" id="297318"/>
    <lineage>
        <taxon>Bacteria</taxon>
        <taxon>Bacillati</taxon>
        <taxon>Bacillota</taxon>
        <taxon>Bacilli</taxon>
        <taxon>Bacillales</taxon>
        <taxon>Paenibacillaceae</taxon>
        <taxon>Paenibacillus</taxon>
    </lineage>
</organism>
<dbReference type="AlphaFoldDB" id="A0A1R1EAN6"/>
<dbReference type="GO" id="GO:0043164">
    <property type="term" value="P:Gram-negative-bacterium-type cell wall biogenesis"/>
    <property type="evidence" value="ECO:0007669"/>
    <property type="project" value="TreeGrafter"/>
</dbReference>
<keyword evidence="3" id="KW-1185">Reference proteome</keyword>
<dbReference type="RefSeq" id="WP_076175521.1">
    <property type="nucleotide sequence ID" value="NZ_MRTP01000015.1"/>
</dbReference>
<protein>
    <recommendedName>
        <fullName evidence="1">DUF218 domain-containing protein</fullName>
    </recommendedName>
</protein>